<gene>
    <name evidence="1" type="ORF">GALL_344330</name>
</gene>
<evidence type="ECO:0000313" key="1">
    <source>
        <dbReference type="EMBL" id="OIQ83749.1"/>
    </source>
</evidence>
<organism evidence="1">
    <name type="scientific">mine drainage metagenome</name>
    <dbReference type="NCBI Taxonomy" id="410659"/>
    <lineage>
        <taxon>unclassified sequences</taxon>
        <taxon>metagenomes</taxon>
        <taxon>ecological metagenomes</taxon>
    </lineage>
</organism>
<sequence>MHQKIPDLRRRRQTCHRPAHGNHLHVEQFRKLPHGRHLNPDVTRQLIRGQRQAFHGRLAARTAAKFLAGFAVQQDQHTRLGVRHHQALTQQIASRLFRLRQAELDAPGVRRCTIGHEATETQLAMMEITLSHSEYLHIRQQ</sequence>
<dbReference type="EMBL" id="MLJW01000675">
    <property type="protein sequence ID" value="OIQ83749.1"/>
    <property type="molecule type" value="Genomic_DNA"/>
</dbReference>
<accession>A0A1J5R6G9</accession>
<name>A0A1J5R6G9_9ZZZZ</name>
<protein>
    <submittedName>
        <fullName evidence="1">Uncharacterized protein</fullName>
    </submittedName>
</protein>
<reference evidence="1" key="1">
    <citation type="submission" date="2016-10" db="EMBL/GenBank/DDBJ databases">
        <title>Sequence of Gallionella enrichment culture.</title>
        <authorList>
            <person name="Poehlein A."/>
            <person name="Muehling M."/>
            <person name="Daniel R."/>
        </authorList>
    </citation>
    <scope>NUCLEOTIDE SEQUENCE</scope>
</reference>
<proteinExistence type="predicted"/>
<dbReference type="AlphaFoldDB" id="A0A1J5R6G9"/>
<comment type="caution">
    <text evidence="1">The sequence shown here is derived from an EMBL/GenBank/DDBJ whole genome shotgun (WGS) entry which is preliminary data.</text>
</comment>